<dbReference type="Pfam" id="PF13181">
    <property type="entry name" value="TPR_8"/>
    <property type="match status" value="1"/>
</dbReference>
<feature type="repeat" description="TPR" evidence="1">
    <location>
        <begin position="440"/>
        <end position="473"/>
    </location>
</feature>
<protein>
    <submittedName>
        <fullName evidence="3">Guanylate cyclase</fullName>
    </submittedName>
</protein>
<dbReference type="AlphaFoldDB" id="A0A5M6DLF1"/>
<gene>
    <name evidence="3" type="ORF">F0145_06480</name>
</gene>
<dbReference type="InterPro" id="IPR050697">
    <property type="entry name" value="Adenylyl/Guanylyl_Cyclase_3/4"/>
</dbReference>
<reference evidence="3 4" key="1">
    <citation type="submission" date="2019-09" db="EMBL/GenBank/DDBJ databases">
        <title>Genome sequence and assembly of Adhaeribacter sp.</title>
        <authorList>
            <person name="Chhetri G."/>
        </authorList>
    </citation>
    <scope>NUCLEOTIDE SEQUENCE [LARGE SCALE GENOMIC DNA]</scope>
    <source>
        <strain evidence="3 4">DK36</strain>
    </source>
</reference>
<dbReference type="Gene3D" id="1.25.40.10">
    <property type="entry name" value="Tetratricopeptide repeat domain"/>
    <property type="match status" value="2"/>
</dbReference>
<dbReference type="InterPro" id="IPR029787">
    <property type="entry name" value="Nucleotide_cyclase"/>
</dbReference>
<name>A0A5M6DLF1_9BACT</name>
<dbReference type="InterPro" id="IPR011990">
    <property type="entry name" value="TPR-like_helical_dom_sf"/>
</dbReference>
<sequence length="647" mass="72415">MRQLAAIMFSDMVGYTALMQQNEQLAKEKRRRLKEVLEHSVSGYQGKILQYYGDGALSIFNSAIDSVHCAVAIQQTLLQEPKVELRIGIHTGDISIEEETIYGNGVNLASRVESLAVPGSIFISEKVFDEIRNQENLSAREMGYFEFKNVLKPIRIFAIDNKGLIVPSRDALKGKTKEPTNRLAVLPFVNLSADAENEYFSDGITEELLNALTKVDGLQVTSRTSAFAYKGKNTDIREIGIQLNVDKILEGSVRKAGNRVRITAQLINAADGYHIWSENYDRNLTDIFQVQDEISSIIANKLRENLTTKEHEETLVKVPTQNLEAYTLFLQGLHFYNKITPKDAIKAIACFEEAIALEPDYAQAYAMAAASYAFLGGTGQMQPKEAFELVHTYSDKALQLDSSLAGGYAAKGAAYLLYDWKWQQAYDALLKAIELNPATTGAHQLLSFYYMITGQKQEAVAIMEKALQVDPLSLLVNKSLIDAYNNAGRTNEASKQVDWLLDMHPQLPVALELKGWCAGVKGDWQQAAEIFEEVHRLIKHPLKGLTPLGCAYGKLGEAEKALACIRKIEQRQAEEPGVVLDADLAMIWWSLGEKDKAFYHLFQCVEKRMGPVAIIMEHLLFKVAADDPRYQQLKEKLNLVEYTQSIN</sequence>
<keyword evidence="1" id="KW-0802">TPR repeat</keyword>
<dbReference type="Gene3D" id="3.40.50.10070">
    <property type="entry name" value="TolB, N-terminal domain"/>
    <property type="match status" value="1"/>
</dbReference>
<evidence type="ECO:0000313" key="4">
    <source>
        <dbReference type="Proteomes" id="UP000323426"/>
    </source>
</evidence>
<dbReference type="EMBL" id="VWSF01000003">
    <property type="protein sequence ID" value="KAA5548368.1"/>
    <property type="molecule type" value="Genomic_DNA"/>
</dbReference>
<dbReference type="InterPro" id="IPR001054">
    <property type="entry name" value="A/G_cyclase"/>
</dbReference>
<dbReference type="InterPro" id="IPR019734">
    <property type="entry name" value="TPR_rpt"/>
</dbReference>
<dbReference type="PROSITE" id="PS50005">
    <property type="entry name" value="TPR"/>
    <property type="match status" value="1"/>
</dbReference>
<dbReference type="SMART" id="SM00028">
    <property type="entry name" value="TPR"/>
    <property type="match status" value="5"/>
</dbReference>
<evidence type="ECO:0000313" key="3">
    <source>
        <dbReference type="EMBL" id="KAA5548368.1"/>
    </source>
</evidence>
<dbReference type="PANTHER" id="PTHR43081:SF19">
    <property type="entry name" value="PH-SENSITIVE ADENYLATE CYCLASE RV1264"/>
    <property type="match status" value="1"/>
</dbReference>
<proteinExistence type="predicted"/>
<dbReference type="GO" id="GO:0035556">
    <property type="term" value="P:intracellular signal transduction"/>
    <property type="evidence" value="ECO:0007669"/>
    <property type="project" value="InterPro"/>
</dbReference>
<dbReference type="RefSeq" id="WP_150087499.1">
    <property type="nucleotide sequence ID" value="NZ_VWSF01000003.1"/>
</dbReference>
<accession>A0A5M6DLF1</accession>
<evidence type="ECO:0000259" key="2">
    <source>
        <dbReference type="PROSITE" id="PS50125"/>
    </source>
</evidence>
<dbReference type="GO" id="GO:0004016">
    <property type="term" value="F:adenylate cyclase activity"/>
    <property type="evidence" value="ECO:0007669"/>
    <property type="project" value="UniProtKB-ARBA"/>
</dbReference>
<dbReference type="PANTHER" id="PTHR43081">
    <property type="entry name" value="ADENYLATE CYCLASE, TERMINAL-DIFFERENTIATION SPECIFIC-RELATED"/>
    <property type="match status" value="1"/>
</dbReference>
<dbReference type="PROSITE" id="PS50125">
    <property type="entry name" value="GUANYLATE_CYCLASE_2"/>
    <property type="match status" value="1"/>
</dbReference>
<dbReference type="Pfam" id="PF00211">
    <property type="entry name" value="Guanylate_cyc"/>
    <property type="match status" value="1"/>
</dbReference>
<keyword evidence="4" id="KW-1185">Reference proteome</keyword>
<dbReference type="CDD" id="cd07302">
    <property type="entry name" value="CHD"/>
    <property type="match status" value="1"/>
</dbReference>
<feature type="domain" description="Guanylate cyclase" evidence="2">
    <location>
        <begin position="6"/>
        <end position="113"/>
    </location>
</feature>
<dbReference type="GO" id="GO:0006171">
    <property type="term" value="P:cAMP biosynthetic process"/>
    <property type="evidence" value="ECO:0007669"/>
    <property type="project" value="TreeGrafter"/>
</dbReference>
<dbReference type="SUPFAM" id="SSF48452">
    <property type="entry name" value="TPR-like"/>
    <property type="match status" value="1"/>
</dbReference>
<comment type="caution">
    <text evidence="3">The sequence shown here is derived from an EMBL/GenBank/DDBJ whole genome shotgun (WGS) entry which is preliminary data.</text>
</comment>
<evidence type="ECO:0000256" key="1">
    <source>
        <dbReference type="PROSITE-ProRule" id="PRU00339"/>
    </source>
</evidence>
<dbReference type="SUPFAM" id="SSF55073">
    <property type="entry name" value="Nucleotide cyclase"/>
    <property type="match status" value="1"/>
</dbReference>
<organism evidence="3 4">
    <name type="scientific">Adhaeribacter rhizoryzae</name>
    <dbReference type="NCBI Taxonomy" id="2607907"/>
    <lineage>
        <taxon>Bacteria</taxon>
        <taxon>Pseudomonadati</taxon>
        <taxon>Bacteroidota</taxon>
        <taxon>Cytophagia</taxon>
        <taxon>Cytophagales</taxon>
        <taxon>Hymenobacteraceae</taxon>
        <taxon>Adhaeribacter</taxon>
    </lineage>
</organism>
<dbReference type="Gene3D" id="3.30.70.1230">
    <property type="entry name" value="Nucleotide cyclase"/>
    <property type="match status" value="1"/>
</dbReference>
<dbReference type="Proteomes" id="UP000323426">
    <property type="component" value="Unassembled WGS sequence"/>
</dbReference>